<evidence type="ECO:0000313" key="3">
    <source>
        <dbReference type="Proteomes" id="UP000231564"/>
    </source>
</evidence>
<dbReference type="InterPro" id="IPR005135">
    <property type="entry name" value="Endo/exonuclease/phosphatase"/>
</dbReference>
<feature type="domain" description="Endonuclease/exonuclease/phosphatase" evidence="1">
    <location>
        <begin position="58"/>
        <end position="315"/>
    </location>
</feature>
<dbReference type="PANTHER" id="PTHR14859">
    <property type="entry name" value="CALCOFLUOR WHITE HYPERSENSITIVE PROTEIN PRECURSOR"/>
    <property type="match status" value="1"/>
</dbReference>
<keyword evidence="2" id="KW-0378">Hydrolase</keyword>
<dbReference type="GO" id="GO:0004519">
    <property type="term" value="F:endonuclease activity"/>
    <property type="evidence" value="ECO:0007669"/>
    <property type="project" value="UniProtKB-KW"/>
</dbReference>
<keyword evidence="2" id="KW-0269">Exonuclease</keyword>
<dbReference type="AlphaFoldDB" id="A0A2H1E838"/>
<evidence type="ECO:0000313" key="2">
    <source>
        <dbReference type="EMBL" id="SFZ80733.1"/>
    </source>
</evidence>
<dbReference type="InterPro" id="IPR036691">
    <property type="entry name" value="Endo/exonu/phosph_ase_sf"/>
</dbReference>
<evidence type="ECO:0000259" key="1">
    <source>
        <dbReference type="Pfam" id="PF03372"/>
    </source>
</evidence>
<dbReference type="RefSeq" id="WP_100210794.1">
    <property type="nucleotide sequence ID" value="NZ_CP138495.1"/>
</dbReference>
<dbReference type="SUPFAM" id="SSF56219">
    <property type="entry name" value="DNase I-like"/>
    <property type="match status" value="1"/>
</dbReference>
<keyword evidence="2" id="KW-0540">Nuclease</keyword>
<dbReference type="STRING" id="1349785.GCA_000509405_00861"/>
<dbReference type="GO" id="GO:0004527">
    <property type="term" value="F:exonuclease activity"/>
    <property type="evidence" value="ECO:0007669"/>
    <property type="project" value="UniProtKB-KW"/>
</dbReference>
<dbReference type="KEGG" id="tmar:MARIT_0771"/>
<dbReference type="OrthoDB" id="5447300at2"/>
<proteinExistence type="predicted"/>
<dbReference type="EMBL" id="LT634361">
    <property type="protein sequence ID" value="SFZ80733.1"/>
    <property type="molecule type" value="Genomic_DNA"/>
</dbReference>
<dbReference type="InterPro" id="IPR051916">
    <property type="entry name" value="GPI-anchor_lipid_remodeler"/>
</dbReference>
<dbReference type="GeneID" id="47722345"/>
<protein>
    <submittedName>
        <fullName evidence="2">Endonuclease/exonuclease/phosphatase family protein</fullName>
    </submittedName>
</protein>
<keyword evidence="2" id="KW-0255">Endonuclease</keyword>
<name>A0A2H1E838_9FLAO</name>
<reference evidence="2 3" key="1">
    <citation type="submission" date="2016-11" db="EMBL/GenBank/DDBJ databases">
        <authorList>
            <person name="Jaros S."/>
            <person name="Januszkiewicz K."/>
            <person name="Wedrychowicz H."/>
        </authorList>
    </citation>
    <scope>NUCLEOTIDE SEQUENCE [LARGE SCALE GENOMIC DNA]</scope>
    <source>
        <strain evidence="2">NCIMB 2154T</strain>
    </source>
</reference>
<dbReference type="GO" id="GO:0006506">
    <property type="term" value="P:GPI anchor biosynthetic process"/>
    <property type="evidence" value="ECO:0007669"/>
    <property type="project" value="TreeGrafter"/>
</dbReference>
<dbReference type="PANTHER" id="PTHR14859:SF1">
    <property type="entry name" value="PGAP2-INTERACTING PROTEIN"/>
    <property type="match status" value="1"/>
</dbReference>
<accession>A0A2H1E838</accession>
<dbReference type="GO" id="GO:0016020">
    <property type="term" value="C:membrane"/>
    <property type="evidence" value="ECO:0007669"/>
    <property type="project" value="GOC"/>
</dbReference>
<dbReference type="Pfam" id="PF03372">
    <property type="entry name" value="Exo_endo_phos"/>
    <property type="match status" value="1"/>
</dbReference>
<gene>
    <name evidence="2" type="ORF">MARIT_0771</name>
</gene>
<sequence length="325" mass="37423">MKRIFQFLGTTIFLLFIASLLFFVWASSPTLDESEYEKLINKKGDRLVGKDSVYSIVTYNIGYLSGMTNNLPVAKPKELFTENLARVLKETQKVDPDIIAFQEIDFDAARSYHVNQQDEIATLGYNHIAKAINWDETYVPFPYWPPSMHFGKVVSGQSILSKYPIKNQERIVLERVEDNPFYRDALYLERLAQVVTIQLEGKEVVVINVHLEAFDKVTRKKQLDTVIEIFKKYAATNPTILLGDFNSDPTYKEPVIQKVFEMLDIGNAAFSPGDYELTFDTKQPFERLDYIFYTKNTIAYVKGRVLKDFGEASDHLPVEMSFTLK</sequence>
<dbReference type="Gene3D" id="3.60.10.10">
    <property type="entry name" value="Endonuclease/exonuclease/phosphatase"/>
    <property type="match status" value="1"/>
</dbReference>
<keyword evidence="3" id="KW-1185">Reference proteome</keyword>
<dbReference type="Proteomes" id="UP000231564">
    <property type="component" value="Chromosome MARIT"/>
</dbReference>
<organism evidence="2 3">
    <name type="scientific">Tenacibaculum maritimum NCIMB 2154</name>
    <dbReference type="NCBI Taxonomy" id="1349785"/>
    <lineage>
        <taxon>Bacteria</taxon>
        <taxon>Pseudomonadati</taxon>
        <taxon>Bacteroidota</taxon>
        <taxon>Flavobacteriia</taxon>
        <taxon>Flavobacteriales</taxon>
        <taxon>Flavobacteriaceae</taxon>
        <taxon>Tenacibaculum</taxon>
    </lineage>
</organism>